<dbReference type="AlphaFoldDB" id="A0A2V2VF27"/>
<keyword evidence="2" id="KW-0472">Membrane</keyword>
<dbReference type="VEuPathDB" id="TriTrypDB:TcG_07308"/>
<comment type="caution">
    <text evidence="4">The sequence shown here is derived from an EMBL/GenBank/DDBJ whole genome shotgun (WGS) entry which is preliminary data.</text>
</comment>
<evidence type="ECO:0000313" key="5">
    <source>
        <dbReference type="Proteomes" id="UP000246121"/>
    </source>
</evidence>
<feature type="transmembrane region" description="Helical" evidence="2">
    <location>
        <begin position="31"/>
        <end position="52"/>
    </location>
</feature>
<feature type="domain" description="Flagellar attachment zone protein 1 conserved" evidence="3">
    <location>
        <begin position="192"/>
        <end position="273"/>
    </location>
</feature>
<dbReference type="VEuPathDB" id="TriTrypDB:TcCLB.503943.14"/>
<proteinExistence type="predicted"/>
<dbReference type="Pfam" id="PF23398">
    <property type="entry name" value="FAZ1_cons"/>
    <property type="match status" value="1"/>
</dbReference>
<feature type="region of interest" description="Disordered" evidence="1">
    <location>
        <begin position="59"/>
        <end position="82"/>
    </location>
</feature>
<evidence type="ECO:0000259" key="3">
    <source>
        <dbReference type="Pfam" id="PF23398"/>
    </source>
</evidence>
<reference evidence="4 5" key="1">
    <citation type="journal article" date="2018" name="Microb. Genom.">
        <title>Expanding an expanded genome: long-read sequencing of Trypanosoma cruzi.</title>
        <authorList>
            <person name="Berna L."/>
            <person name="Rodriguez M."/>
            <person name="Chiribao M.L."/>
            <person name="Parodi-Talice A."/>
            <person name="Pita S."/>
            <person name="Rijo G."/>
            <person name="Alvarez-Valin F."/>
            <person name="Robello C."/>
        </authorList>
    </citation>
    <scope>NUCLEOTIDE SEQUENCE [LARGE SCALE GENOMIC DNA]</scope>
    <source>
        <strain evidence="4 5">Dm28c</strain>
    </source>
</reference>
<dbReference type="VEuPathDB" id="TriTrypDB:TcCL_ESM01469"/>
<dbReference type="VEuPathDB" id="TriTrypDB:TCSYLVIO_003593"/>
<name>A0A2V2VF27_TRYCR</name>
<dbReference type="VEuPathDB" id="TriTrypDB:C4B63_24g203"/>
<evidence type="ECO:0000313" key="4">
    <source>
        <dbReference type="EMBL" id="PWU94970.1"/>
    </source>
</evidence>
<keyword evidence="2" id="KW-1133">Transmembrane helix</keyword>
<dbReference type="VEuPathDB" id="TriTrypDB:TcBrA4_0096710"/>
<evidence type="ECO:0000256" key="2">
    <source>
        <dbReference type="SAM" id="Phobius"/>
    </source>
</evidence>
<sequence>MAATTSRYKTNMTDGRHLITFTPNHTDSLSLSLSSTFLPSFFFFLFSFCNFIDLTGMTSSREAPSPTKPRRERETRKEKKKKIHNNKTHTYTYLYLLIYAQRTHKAGRVGEGKRIGIACIATRRENTHTHTQKRDFYTHRAMATHPENAQNSPVGGHAREPVQENNAQPRTVNGLPVPVRVRAIDDQGYEFTKHALRFRGEDWDIVLNSKRDELRIAFTTEAAAATAEPESNIVNIRFFVDESGRLIVKFSVRHKAQTSGSAVQDRLATYPYKQ</sequence>
<dbReference type="EMBL" id="PRFA01000024">
    <property type="protein sequence ID" value="PWU94970.1"/>
    <property type="molecule type" value="Genomic_DNA"/>
</dbReference>
<accession>A0A2V2VF27</accession>
<evidence type="ECO:0000256" key="1">
    <source>
        <dbReference type="SAM" id="MobiDB-lite"/>
    </source>
</evidence>
<dbReference type="Proteomes" id="UP000246121">
    <property type="component" value="Unassembled WGS sequence"/>
</dbReference>
<gene>
    <name evidence="4" type="ORF">C4B63_24g203</name>
</gene>
<dbReference type="VEuPathDB" id="TriTrypDB:BCY84_12122"/>
<dbReference type="VEuPathDB" id="TriTrypDB:TCDM_07422"/>
<organism evidence="4 5">
    <name type="scientific">Trypanosoma cruzi</name>
    <dbReference type="NCBI Taxonomy" id="5693"/>
    <lineage>
        <taxon>Eukaryota</taxon>
        <taxon>Discoba</taxon>
        <taxon>Euglenozoa</taxon>
        <taxon>Kinetoplastea</taxon>
        <taxon>Metakinetoplastina</taxon>
        <taxon>Trypanosomatida</taxon>
        <taxon>Trypanosomatidae</taxon>
        <taxon>Trypanosoma</taxon>
        <taxon>Schizotrypanum</taxon>
    </lineage>
</organism>
<protein>
    <recommendedName>
        <fullName evidence="3">Flagellar attachment zone protein 1 conserved domain-containing protein</fullName>
    </recommendedName>
</protein>
<dbReference type="VEuPathDB" id="TriTrypDB:ECC02_009286"/>
<dbReference type="InterPro" id="IPR056614">
    <property type="entry name" value="FAZ1_cons"/>
</dbReference>
<dbReference type="VEuPathDB" id="TriTrypDB:C3747_95g113"/>
<dbReference type="VEuPathDB" id="TriTrypDB:Tc_MARK_6657"/>
<dbReference type="VEuPathDB" id="TriTrypDB:TcYC6_0086000"/>
<dbReference type="VEuPathDB" id="TriTrypDB:TcCLB.504421.19"/>
<keyword evidence="2" id="KW-0812">Transmembrane</keyword>